<evidence type="ECO:0000313" key="3">
    <source>
        <dbReference type="Proteomes" id="UP000031668"/>
    </source>
</evidence>
<protein>
    <submittedName>
        <fullName evidence="2">Uncharacterized protein</fullName>
    </submittedName>
</protein>
<evidence type="ECO:0000313" key="2">
    <source>
        <dbReference type="EMBL" id="KII63389.1"/>
    </source>
</evidence>
<comment type="caution">
    <text evidence="2">The sequence shown here is derived from an EMBL/GenBank/DDBJ whole genome shotgun (WGS) entry which is preliminary data.</text>
</comment>
<reference evidence="2 3" key="1">
    <citation type="journal article" date="2014" name="Genome Biol. Evol.">
        <title>The genome of the myxosporean Thelohanellus kitauei shows adaptations to nutrient acquisition within its fish host.</title>
        <authorList>
            <person name="Yang Y."/>
            <person name="Xiong J."/>
            <person name="Zhou Z."/>
            <person name="Huo F."/>
            <person name="Miao W."/>
            <person name="Ran C."/>
            <person name="Liu Y."/>
            <person name="Zhang J."/>
            <person name="Feng J."/>
            <person name="Wang M."/>
            <person name="Wang M."/>
            <person name="Wang L."/>
            <person name="Yao B."/>
        </authorList>
    </citation>
    <scope>NUCLEOTIDE SEQUENCE [LARGE SCALE GENOMIC DNA]</scope>
    <source>
        <strain evidence="2">Wuqing</strain>
    </source>
</reference>
<feature type="compositionally biased region" description="Polar residues" evidence="1">
    <location>
        <begin position="85"/>
        <end position="103"/>
    </location>
</feature>
<organism evidence="2 3">
    <name type="scientific">Thelohanellus kitauei</name>
    <name type="common">Myxosporean</name>
    <dbReference type="NCBI Taxonomy" id="669202"/>
    <lineage>
        <taxon>Eukaryota</taxon>
        <taxon>Metazoa</taxon>
        <taxon>Cnidaria</taxon>
        <taxon>Myxozoa</taxon>
        <taxon>Myxosporea</taxon>
        <taxon>Bivalvulida</taxon>
        <taxon>Platysporina</taxon>
        <taxon>Myxobolidae</taxon>
        <taxon>Thelohanellus</taxon>
    </lineage>
</organism>
<feature type="compositionally biased region" description="Basic and acidic residues" evidence="1">
    <location>
        <begin position="47"/>
        <end position="84"/>
    </location>
</feature>
<keyword evidence="3" id="KW-1185">Reference proteome</keyword>
<feature type="region of interest" description="Disordered" evidence="1">
    <location>
        <begin position="40"/>
        <end position="103"/>
    </location>
</feature>
<accession>A0A0C2MG93</accession>
<evidence type="ECO:0000256" key="1">
    <source>
        <dbReference type="SAM" id="MobiDB-lite"/>
    </source>
</evidence>
<sequence>MEEYAPMEDGFKHASLDLAVGGLNDLAVSTSVVIHKINMASSSRTSPHLDTKAFKDQNASERVDMDWPKHTKEFKRSKGQRPEKQNSLCHRNLHSSNSRDLSS</sequence>
<dbReference type="EMBL" id="JWZT01004669">
    <property type="protein sequence ID" value="KII63389.1"/>
    <property type="molecule type" value="Genomic_DNA"/>
</dbReference>
<dbReference type="AlphaFoldDB" id="A0A0C2MG93"/>
<name>A0A0C2MG93_THEKT</name>
<proteinExistence type="predicted"/>
<gene>
    <name evidence="2" type="ORF">RF11_02198</name>
</gene>
<dbReference type="Proteomes" id="UP000031668">
    <property type="component" value="Unassembled WGS sequence"/>
</dbReference>